<evidence type="ECO:0000313" key="2">
    <source>
        <dbReference type="Proteomes" id="UP001445076"/>
    </source>
</evidence>
<dbReference type="Proteomes" id="UP001445076">
    <property type="component" value="Unassembled WGS sequence"/>
</dbReference>
<reference evidence="1 2" key="1">
    <citation type="journal article" date="2024" name="BMC Genomics">
        <title>Genome assembly of redclaw crayfish (Cherax quadricarinatus) provides insights into its immune adaptation and hypoxia tolerance.</title>
        <authorList>
            <person name="Liu Z."/>
            <person name="Zheng J."/>
            <person name="Li H."/>
            <person name="Fang K."/>
            <person name="Wang S."/>
            <person name="He J."/>
            <person name="Zhou D."/>
            <person name="Weng S."/>
            <person name="Chi M."/>
            <person name="Gu Z."/>
            <person name="He J."/>
            <person name="Li F."/>
            <person name="Wang M."/>
        </authorList>
    </citation>
    <scope>NUCLEOTIDE SEQUENCE [LARGE SCALE GENOMIC DNA]</scope>
    <source>
        <strain evidence="1">ZL_2023a</strain>
    </source>
</reference>
<protein>
    <submittedName>
        <fullName evidence="1">Uncharacterized protein</fullName>
    </submittedName>
</protein>
<gene>
    <name evidence="1" type="ORF">OTU49_008100</name>
</gene>
<feature type="non-terminal residue" evidence="1">
    <location>
        <position position="1"/>
    </location>
</feature>
<feature type="non-terminal residue" evidence="1">
    <location>
        <position position="155"/>
    </location>
</feature>
<keyword evidence="2" id="KW-1185">Reference proteome</keyword>
<proteinExistence type="predicted"/>
<accession>A0AAW0WDI7</accession>
<organism evidence="1 2">
    <name type="scientific">Cherax quadricarinatus</name>
    <name type="common">Australian red claw crayfish</name>
    <dbReference type="NCBI Taxonomy" id="27406"/>
    <lineage>
        <taxon>Eukaryota</taxon>
        <taxon>Metazoa</taxon>
        <taxon>Ecdysozoa</taxon>
        <taxon>Arthropoda</taxon>
        <taxon>Crustacea</taxon>
        <taxon>Multicrustacea</taxon>
        <taxon>Malacostraca</taxon>
        <taxon>Eumalacostraca</taxon>
        <taxon>Eucarida</taxon>
        <taxon>Decapoda</taxon>
        <taxon>Pleocyemata</taxon>
        <taxon>Astacidea</taxon>
        <taxon>Parastacoidea</taxon>
        <taxon>Parastacidae</taxon>
        <taxon>Cherax</taxon>
    </lineage>
</organism>
<name>A0AAW0WDI7_CHEQU</name>
<comment type="caution">
    <text evidence="1">The sequence shown here is derived from an EMBL/GenBank/DDBJ whole genome shotgun (WGS) entry which is preliminary data.</text>
</comment>
<dbReference type="EMBL" id="JARKIK010000065">
    <property type="protein sequence ID" value="KAK8730136.1"/>
    <property type="molecule type" value="Genomic_DNA"/>
</dbReference>
<evidence type="ECO:0000313" key="1">
    <source>
        <dbReference type="EMBL" id="KAK8730136.1"/>
    </source>
</evidence>
<sequence>VIGVQVVCSCSHASLVLQERASRAGLRILNLLQIENENNITKKITHFINSEVSNGGVVILLLSAAELNIFTAEVDNQMLRKSRLRWVLTALDGEPLTGDLQEDQLKKKLDGGLLVEVHSPVIPGFSQYFAATVHANTSLVAPLAMQYMKIISHCD</sequence>
<dbReference type="AlphaFoldDB" id="A0AAW0WDI7"/>